<evidence type="ECO:0000256" key="1">
    <source>
        <dbReference type="ARBA" id="ARBA00006295"/>
    </source>
</evidence>
<dbReference type="PANTHER" id="PTHR33375:SF1">
    <property type="entry name" value="CHROMOSOME-PARTITIONING PROTEIN PARB-RELATED"/>
    <property type="match status" value="1"/>
</dbReference>
<evidence type="ECO:0000313" key="4">
    <source>
        <dbReference type="EMBL" id="MBF0883959.1"/>
    </source>
</evidence>
<dbReference type="SUPFAM" id="SSF109709">
    <property type="entry name" value="KorB DNA-binding domain-like"/>
    <property type="match status" value="1"/>
</dbReference>
<feature type="domain" description="ParB-like N-terminal" evidence="3">
    <location>
        <begin position="38"/>
        <end position="127"/>
    </location>
</feature>
<keyword evidence="2" id="KW-0159">Chromosome partition</keyword>
<comment type="caution">
    <text evidence="4">The sequence shown here is derived from an EMBL/GenBank/DDBJ whole genome shotgun (WGS) entry which is preliminary data.</text>
</comment>
<dbReference type="Pfam" id="PF02195">
    <property type="entry name" value="ParB_N"/>
    <property type="match status" value="1"/>
</dbReference>
<dbReference type="InterPro" id="IPR004437">
    <property type="entry name" value="ParB/RepB/Spo0J"/>
</dbReference>
<name>A0ABR9YQQ1_9PROT</name>
<keyword evidence="5" id="KW-1185">Reference proteome</keyword>
<dbReference type="PANTHER" id="PTHR33375">
    <property type="entry name" value="CHROMOSOME-PARTITIONING PROTEIN PARB-RELATED"/>
    <property type="match status" value="1"/>
</dbReference>
<dbReference type="SMART" id="SM00470">
    <property type="entry name" value="ParB"/>
    <property type="match status" value="1"/>
</dbReference>
<dbReference type="Gene3D" id="1.10.10.2830">
    <property type="match status" value="1"/>
</dbReference>
<dbReference type="SUPFAM" id="SSF110849">
    <property type="entry name" value="ParB/Sulfiredoxin"/>
    <property type="match status" value="1"/>
</dbReference>
<evidence type="ECO:0000256" key="2">
    <source>
        <dbReference type="ARBA" id="ARBA00022829"/>
    </source>
</evidence>
<accession>A0ABR9YQQ1</accession>
<dbReference type="RefSeq" id="WP_194265604.1">
    <property type="nucleotide sequence ID" value="NZ_JABCQF010000018.1"/>
</dbReference>
<dbReference type="InterPro" id="IPR041468">
    <property type="entry name" value="HTH_ParB/Spo0J"/>
</dbReference>
<dbReference type="NCBIfam" id="TIGR00180">
    <property type="entry name" value="parB_part"/>
    <property type="match status" value="1"/>
</dbReference>
<protein>
    <submittedName>
        <fullName evidence="4">ParB/RepB/Spo0J family partition protein</fullName>
    </submittedName>
</protein>
<dbReference type="Proteomes" id="UP000644588">
    <property type="component" value="Unassembled WGS sequence"/>
</dbReference>
<reference evidence="5" key="1">
    <citation type="submission" date="2020-04" db="EMBL/GenBank/DDBJ databases">
        <title>Description of novel Gluconacetobacter.</title>
        <authorList>
            <person name="Sombolestani A."/>
        </authorList>
    </citation>
    <scope>NUCLEOTIDE SEQUENCE [LARGE SCALE GENOMIC DNA]</scope>
    <source>
        <strain evidence="5">R-71646</strain>
    </source>
</reference>
<dbReference type="InterPro" id="IPR003115">
    <property type="entry name" value="ParB_N"/>
</dbReference>
<dbReference type="InterPro" id="IPR050336">
    <property type="entry name" value="Chromosome_partition/occlusion"/>
</dbReference>
<evidence type="ECO:0000259" key="3">
    <source>
        <dbReference type="SMART" id="SM00470"/>
    </source>
</evidence>
<dbReference type="InterPro" id="IPR036086">
    <property type="entry name" value="ParB/Sulfiredoxin_sf"/>
</dbReference>
<comment type="similarity">
    <text evidence="1">Belongs to the ParB family.</text>
</comment>
<sequence>MKRPFKQRPPSAFSQTHSEIMSQVDAPFLGEGKFRHSFEAGIDKISPDPNQPRRSFDQAALDELAESLKAQGQLQPILLRQDPSHRDMWIVVAGERRWRAAKLAGWTSILAVPHEGNSTSAALMENLMRVDLSPVEEARGIRNLLDHNNWSQRKAAVELGMDQARISRAIRVLSLPEEFLDLAGKSAVPMNVLVGIARVDDTARREGLMRKALAGELTVASLKNNNAAEEVQMEKAIAQGADRRRRLNITKTAPKIIEMLRQAGENNTEFSTADIAALRSLYEELSKLVG</sequence>
<proteinExistence type="inferred from homology"/>
<dbReference type="EMBL" id="JABCQF010000018">
    <property type="protein sequence ID" value="MBF0883959.1"/>
    <property type="molecule type" value="Genomic_DNA"/>
</dbReference>
<evidence type="ECO:0000313" key="5">
    <source>
        <dbReference type="Proteomes" id="UP000644588"/>
    </source>
</evidence>
<reference evidence="4 5" key="2">
    <citation type="submission" date="2020-11" db="EMBL/GenBank/DDBJ databases">
        <title>Description of novel Gluconobacter species.</title>
        <authorList>
            <person name="Cleenwerck I."/>
            <person name="Cnockaert M."/>
            <person name="Borremans W."/>
            <person name="Wieme A.D."/>
            <person name="De Vuyst L."/>
            <person name="Vandamme P."/>
        </authorList>
    </citation>
    <scope>NUCLEOTIDE SEQUENCE [LARGE SCALE GENOMIC DNA]</scope>
    <source>
        <strain evidence="4 5">R-71646</strain>
    </source>
</reference>
<gene>
    <name evidence="4" type="ORF">HKD31_14655</name>
</gene>
<dbReference type="Gene3D" id="3.90.1530.30">
    <property type="match status" value="1"/>
</dbReference>
<dbReference type="Pfam" id="PF17762">
    <property type="entry name" value="HTH_ParB"/>
    <property type="match status" value="1"/>
</dbReference>
<organism evidence="4 5">
    <name type="scientific">Gluconobacter potus</name>
    <dbReference type="NCBI Taxonomy" id="2724927"/>
    <lineage>
        <taxon>Bacteria</taxon>
        <taxon>Pseudomonadati</taxon>
        <taxon>Pseudomonadota</taxon>
        <taxon>Alphaproteobacteria</taxon>
        <taxon>Acetobacterales</taxon>
        <taxon>Acetobacteraceae</taxon>
        <taxon>Gluconobacter</taxon>
    </lineage>
</organism>